<accession>A0AB36FYM3</accession>
<proteinExistence type="predicted"/>
<keyword evidence="1" id="KW-0812">Transmembrane</keyword>
<feature type="transmembrane region" description="Helical" evidence="1">
    <location>
        <begin position="6"/>
        <end position="24"/>
    </location>
</feature>
<dbReference type="AlphaFoldDB" id="A0AB36FYM3"/>
<sequence length="91" mass="10025">MNKNKIIITVIASISAAVFGVYKYKNKKKIILRGIPGSGKTTLAYVLNKDIKKLKEGGIATNNTPKNLLLLNHNTYSSHVPNFMILQGLNI</sequence>
<gene>
    <name evidence="2" type="ORF">AJY60_09220</name>
</gene>
<evidence type="ECO:0000313" key="3">
    <source>
        <dbReference type="Proteomes" id="UP000865560"/>
    </source>
</evidence>
<evidence type="ECO:0000313" key="2">
    <source>
        <dbReference type="EMBL" id="OEV45295.1"/>
    </source>
</evidence>
<keyword evidence="1" id="KW-1133">Transmembrane helix</keyword>
<dbReference type="Proteomes" id="UP000865560">
    <property type="component" value="Unassembled WGS sequence"/>
</dbReference>
<protein>
    <submittedName>
        <fullName evidence="2">Uncharacterized protein</fullName>
    </submittedName>
</protein>
<comment type="caution">
    <text evidence="2">The sequence shown here is derived from an EMBL/GenBank/DDBJ whole genome shotgun (WGS) entry which is preliminary data.</text>
</comment>
<evidence type="ECO:0000256" key="1">
    <source>
        <dbReference type="SAM" id="Phobius"/>
    </source>
</evidence>
<dbReference type="RefSeq" id="WP_070261634.1">
    <property type="nucleotide sequence ID" value="NZ_MJVJ01000122.1"/>
</dbReference>
<name>A0AB36FYM3_CAMJU</name>
<dbReference type="EMBL" id="MJVJ01000122">
    <property type="protein sequence ID" value="OEV45295.1"/>
    <property type="molecule type" value="Genomic_DNA"/>
</dbReference>
<reference evidence="2 3" key="1">
    <citation type="submission" date="2016-09" db="EMBL/GenBank/DDBJ databases">
        <title>Campylobacter from American crows.</title>
        <authorList>
            <person name="Weis A.M."/>
            <person name="Weimer B.C."/>
            <person name="Townsend A.K."/>
            <person name="Taff C."/>
        </authorList>
    </citation>
    <scope>NUCLEOTIDE SEQUENCE [LARGE SCALE GENOMIC DNA]</scope>
    <source>
        <strain evidence="2 3">BCW_3791</strain>
    </source>
</reference>
<dbReference type="SUPFAM" id="SSF52540">
    <property type="entry name" value="P-loop containing nucleoside triphosphate hydrolases"/>
    <property type="match status" value="1"/>
</dbReference>
<keyword evidence="1" id="KW-0472">Membrane</keyword>
<organism evidence="2 3">
    <name type="scientific">Campylobacter jejuni</name>
    <dbReference type="NCBI Taxonomy" id="197"/>
    <lineage>
        <taxon>Bacteria</taxon>
        <taxon>Pseudomonadati</taxon>
        <taxon>Campylobacterota</taxon>
        <taxon>Epsilonproteobacteria</taxon>
        <taxon>Campylobacterales</taxon>
        <taxon>Campylobacteraceae</taxon>
        <taxon>Campylobacter</taxon>
    </lineage>
</organism>
<dbReference type="InterPro" id="IPR027417">
    <property type="entry name" value="P-loop_NTPase"/>
</dbReference>